<protein>
    <submittedName>
        <fullName evidence="2">Uncharacterized protein</fullName>
    </submittedName>
</protein>
<accession>A0ABV4KQ98</accession>
<evidence type="ECO:0000256" key="1">
    <source>
        <dbReference type="SAM" id="SignalP"/>
    </source>
</evidence>
<evidence type="ECO:0000313" key="3">
    <source>
        <dbReference type="Proteomes" id="UP001569175"/>
    </source>
</evidence>
<keyword evidence="1" id="KW-0732">Signal</keyword>
<keyword evidence="3" id="KW-1185">Reference proteome</keyword>
<organism evidence="2 3">
    <name type="scientific">Vibrio atlanticus</name>
    <dbReference type="NCBI Taxonomy" id="693153"/>
    <lineage>
        <taxon>Bacteria</taxon>
        <taxon>Pseudomonadati</taxon>
        <taxon>Pseudomonadota</taxon>
        <taxon>Gammaproteobacteria</taxon>
        <taxon>Vibrionales</taxon>
        <taxon>Vibrionaceae</taxon>
        <taxon>Vibrio</taxon>
    </lineage>
</organism>
<feature type="signal peptide" evidence="1">
    <location>
        <begin position="1"/>
        <end position="18"/>
    </location>
</feature>
<proteinExistence type="predicted"/>
<dbReference type="EMBL" id="JBGOOL010000026">
    <property type="protein sequence ID" value="MEZ8053672.1"/>
    <property type="molecule type" value="Genomic_DNA"/>
</dbReference>
<reference evidence="2 3" key="1">
    <citation type="submission" date="2024-06" db="EMBL/GenBank/DDBJ databases">
        <authorList>
            <person name="Steensen K."/>
            <person name="Seneca J."/>
            <person name="Bartlau N."/>
            <person name="Yu A.X."/>
            <person name="Polz M.F."/>
        </authorList>
    </citation>
    <scope>NUCLEOTIDE SEQUENCE [LARGE SCALE GENOMIC DNA]</scope>
    <source>
        <strain evidence="2 3">1F9</strain>
    </source>
</reference>
<sequence length="87" mass="9346">MKKMIVTLALIAPLSAVAAQKDPNGFYIGVGAGSTELDDGGFGKAITRKTTQLKLNHLLINSLPVIRSTVLLVSKANILNMERLQQK</sequence>
<comment type="caution">
    <text evidence="2">The sequence shown here is derived from an EMBL/GenBank/DDBJ whole genome shotgun (WGS) entry which is preliminary data.</text>
</comment>
<name>A0ABV4KQ98_9VIBR</name>
<gene>
    <name evidence="2" type="ORF">ACED57_10980</name>
</gene>
<dbReference type="Proteomes" id="UP001569175">
    <property type="component" value="Unassembled WGS sequence"/>
</dbReference>
<evidence type="ECO:0000313" key="2">
    <source>
        <dbReference type="EMBL" id="MEZ8053672.1"/>
    </source>
</evidence>
<feature type="chain" id="PRO_5046908639" evidence="1">
    <location>
        <begin position="19"/>
        <end position="87"/>
    </location>
</feature>
<dbReference type="RefSeq" id="WP_371707705.1">
    <property type="nucleotide sequence ID" value="NZ_JBGOOL010000026.1"/>
</dbReference>